<dbReference type="EMBL" id="HM856635">
    <property type="protein sequence ID" value="ADL62597.1"/>
    <property type="molecule type" value="Genomic_DNA"/>
</dbReference>
<keyword evidence="6 17" id="KW-0679">Respiratory chain</keyword>
<comment type="function">
    <text evidence="17">Core subunit of the mitochondrial membrane respiratory chain NADH dehydrogenase (Complex I) which catalyzes electron transfer from NADH through the respiratory chain, using ubiquinone as an electron acceptor. Essential for the catalytic activity and assembly of complex I.</text>
</comment>
<evidence type="ECO:0000313" key="19">
    <source>
        <dbReference type="EMBL" id="ADL62597.1"/>
    </source>
</evidence>
<evidence type="ECO:0000256" key="2">
    <source>
        <dbReference type="ARBA" id="ARBA00007012"/>
    </source>
</evidence>
<evidence type="ECO:0000256" key="5">
    <source>
        <dbReference type="ARBA" id="ARBA00022448"/>
    </source>
</evidence>
<name>F4ZG73_9BIVA</name>
<feature type="transmembrane region" description="Helical" evidence="17">
    <location>
        <begin position="262"/>
        <end position="286"/>
    </location>
</feature>
<dbReference type="GO" id="GO:0005743">
    <property type="term" value="C:mitochondrial inner membrane"/>
    <property type="evidence" value="ECO:0007669"/>
    <property type="project" value="UniProtKB-SubCell"/>
</dbReference>
<comment type="similarity">
    <text evidence="2 17">Belongs to the complex I subunit 2 family.</text>
</comment>
<evidence type="ECO:0000256" key="13">
    <source>
        <dbReference type="ARBA" id="ARBA00023075"/>
    </source>
</evidence>
<comment type="subcellular location">
    <subcellularLocation>
        <location evidence="1 17">Mitochondrion inner membrane</location>
        <topology evidence="1 17">Multi-pass membrane protein</topology>
    </subcellularLocation>
</comment>
<organism evidence="19">
    <name type="scientific">Utterbackia peninsularis</name>
    <name type="common">peninsular floater</name>
    <dbReference type="NCBI Taxonomy" id="872316"/>
    <lineage>
        <taxon>Eukaryota</taxon>
        <taxon>Metazoa</taxon>
        <taxon>Spiralia</taxon>
        <taxon>Lophotrochozoa</taxon>
        <taxon>Mollusca</taxon>
        <taxon>Bivalvia</taxon>
        <taxon>Autobranchia</taxon>
        <taxon>Heteroconchia</taxon>
        <taxon>Palaeoheterodonta</taxon>
        <taxon>Unionida</taxon>
        <taxon>Unionoidea</taxon>
        <taxon>Unionidae</taxon>
        <taxon>Anodontinae</taxon>
        <taxon>Utterbackia</taxon>
    </lineage>
</organism>
<reference evidence="19" key="1">
    <citation type="journal article" date="2011" name="Mol. Biol. Evol.">
        <title>Novel protein genes in animal mtDNA: a new sex determination system in freshwater mussels (Bivalvia: Unionoida)?</title>
        <authorList>
            <person name="Breton S."/>
            <person name="Stewart D.T."/>
            <person name="Shepardson S."/>
            <person name="Trdan R.J."/>
            <person name="Bogan A.E."/>
            <person name="Chapman E.G."/>
            <person name="Ruminas A.J."/>
            <person name="Piontkivska H."/>
            <person name="Hoeh W.R."/>
        </authorList>
    </citation>
    <scope>NUCLEOTIDE SEQUENCE</scope>
    <source>
        <strain evidence="19">14GCP2-88</strain>
    </source>
</reference>
<feature type="transmembrane region" description="Helical" evidence="17">
    <location>
        <begin position="177"/>
        <end position="206"/>
    </location>
</feature>
<dbReference type="RefSeq" id="YP_004425006.1">
    <property type="nucleotide sequence ID" value="NC_015477.1"/>
</dbReference>
<accession>F4ZG73</accession>
<evidence type="ECO:0000256" key="7">
    <source>
        <dbReference type="ARBA" id="ARBA00022692"/>
    </source>
</evidence>
<dbReference type="AlphaFoldDB" id="F4ZG73"/>
<evidence type="ECO:0000256" key="12">
    <source>
        <dbReference type="ARBA" id="ARBA00023027"/>
    </source>
</evidence>
<dbReference type="InterPro" id="IPR001750">
    <property type="entry name" value="ND/Mrp_TM"/>
</dbReference>
<keyword evidence="13 17" id="KW-0830">Ubiquinone</keyword>
<protein>
    <recommendedName>
        <fullName evidence="4 17">NADH-ubiquinone oxidoreductase chain 2</fullName>
        <ecNumber evidence="3 17">7.1.1.2</ecNumber>
    </recommendedName>
</protein>
<feature type="transmembrane region" description="Helical" evidence="17">
    <location>
        <begin position="298"/>
        <end position="324"/>
    </location>
</feature>
<keyword evidence="11 17" id="KW-1133">Transmembrane helix</keyword>
<dbReference type="EC" id="7.1.1.2" evidence="3 17"/>
<evidence type="ECO:0000256" key="8">
    <source>
        <dbReference type="ARBA" id="ARBA00022792"/>
    </source>
</evidence>
<keyword evidence="15 17" id="KW-0472">Membrane</keyword>
<dbReference type="InterPro" id="IPR050175">
    <property type="entry name" value="Complex_I_Subunit_2"/>
</dbReference>
<keyword evidence="9 17" id="KW-1278">Translocase</keyword>
<dbReference type="InterPro" id="IPR003917">
    <property type="entry name" value="NADH_UbQ_OxRdtase_chain2"/>
</dbReference>
<feature type="transmembrane region" description="Helical" evidence="17">
    <location>
        <begin position="140"/>
        <end position="157"/>
    </location>
</feature>
<keyword evidence="5" id="KW-0813">Transport</keyword>
<keyword evidence="10 17" id="KW-0249">Electron transport</keyword>
<evidence type="ECO:0000256" key="16">
    <source>
        <dbReference type="ARBA" id="ARBA00049551"/>
    </source>
</evidence>
<dbReference type="PRINTS" id="PR01436">
    <property type="entry name" value="NADHDHGNASE2"/>
</dbReference>
<evidence type="ECO:0000256" key="6">
    <source>
        <dbReference type="ARBA" id="ARBA00022660"/>
    </source>
</evidence>
<evidence type="ECO:0000256" key="14">
    <source>
        <dbReference type="ARBA" id="ARBA00023128"/>
    </source>
</evidence>
<keyword evidence="12 17" id="KW-0520">NAD</keyword>
<proteinExistence type="inferred from homology"/>
<evidence type="ECO:0000256" key="10">
    <source>
        <dbReference type="ARBA" id="ARBA00022982"/>
    </source>
</evidence>
<dbReference type="GeneID" id="10549166"/>
<dbReference type="Pfam" id="PF00361">
    <property type="entry name" value="Proton_antipo_M"/>
    <property type="match status" value="1"/>
</dbReference>
<feature type="transmembrane region" description="Helical" evidence="17">
    <location>
        <begin position="58"/>
        <end position="79"/>
    </location>
</feature>
<evidence type="ECO:0000256" key="11">
    <source>
        <dbReference type="ARBA" id="ARBA00022989"/>
    </source>
</evidence>
<dbReference type="CTD" id="4536"/>
<evidence type="ECO:0000256" key="17">
    <source>
        <dbReference type="RuleBase" id="RU003403"/>
    </source>
</evidence>
<dbReference type="PANTHER" id="PTHR46552:SF1">
    <property type="entry name" value="NADH-UBIQUINONE OXIDOREDUCTASE CHAIN 2"/>
    <property type="match status" value="1"/>
</dbReference>
<keyword evidence="7 17" id="KW-0812">Transmembrane</keyword>
<feature type="domain" description="NADH:quinone oxidoreductase/Mrp antiporter transmembrane" evidence="18">
    <location>
        <begin position="85"/>
        <end position="272"/>
    </location>
</feature>
<sequence length="325" mass="36350">MEAKTPLFSMLLMTSTLLVVAASNYMFAWMMMELNMLTFTPLMCSKKSSSAIETSIKYLIPQSFASSLFILAISMTTFLPNHNMLTTTALLMKLGSAPFHTWFPTVMMSINLVAGFILMTWQKIIPLTLMSIPQLSHTPLILVSAAVTALWGSIAGLNQTNTTLMLAFSSVAHLAWMISATLFSVSVTLLYFTLYTLTLLTIFNLMNTQNLMSHKMFMHTMLNPNHLMIFVLNFLSLAGMPPFAMFSGKLVIVYLMKNMMTTLVIMLISAAISLYFYMVITFTSFLNSMNSLSLLNKMLHFSAINIMTLVLQLSALPLTLYLTIE</sequence>
<feature type="transmembrane region" description="Helical" evidence="17">
    <location>
        <begin position="99"/>
        <end position="119"/>
    </location>
</feature>
<comment type="catalytic activity">
    <reaction evidence="16 17">
        <text>a ubiquinone + NADH + 5 H(+)(in) = a ubiquinol + NAD(+) + 4 H(+)(out)</text>
        <dbReference type="Rhea" id="RHEA:29091"/>
        <dbReference type="Rhea" id="RHEA-COMP:9565"/>
        <dbReference type="Rhea" id="RHEA-COMP:9566"/>
        <dbReference type="ChEBI" id="CHEBI:15378"/>
        <dbReference type="ChEBI" id="CHEBI:16389"/>
        <dbReference type="ChEBI" id="CHEBI:17976"/>
        <dbReference type="ChEBI" id="CHEBI:57540"/>
        <dbReference type="ChEBI" id="CHEBI:57945"/>
        <dbReference type="EC" id="7.1.1.2"/>
    </reaction>
</comment>
<keyword evidence="8 17" id="KW-0999">Mitochondrion inner membrane</keyword>
<evidence type="ECO:0000256" key="4">
    <source>
        <dbReference type="ARBA" id="ARBA00021008"/>
    </source>
</evidence>
<keyword evidence="14 17" id="KW-0496">Mitochondrion</keyword>
<dbReference type="GO" id="GO:0006120">
    <property type="term" value="P:mitochondrial electron transport, NADH to ubiquinone"/>
    <property type="evidence" value="ECO:0007669"/>
    <property type="project" value="InterPro"/>
</dbReference>
<evidence type="ECO:0000256" key="15">
    <source>
        <dbReference type="ARBA" id="ARBA00023136"/>
    </source>
</evidence>
<dbReference type="GO" id="GO:0008137">
    <property type="term" value="F:NADH dehydrogenase (ubiquinone) activity"/>
    <property type="evidence" value="ECO:0007669"/>
    <property type="project" value="UniProtKB-EC"/>
</dbReference>
<evidence type="ECO:0000256" key="9">
    <source>
        <dbReference type="ARBA" id="ARBA00022967"/>
    </source>
</evidence>
<feature type="transmembrane region" description="Helical" evidence="17">
    <location>
        <begin position="6"/>
        <end position="27"/>
    </location>
</feature>
<dbReference type="PANTHER" id="PTHR46552">
    <property type="entry name" value="NADH-UBIQUINONE OXIDOREDUCTASE CHAIN 2"/>
    <property type="match status" value="1"/>
</dbReference>
<gene>
    <name evidence="19" type="primary">ND2</name>
</gene>
<geneLocation type="mitochondrion" evidence="19"/>
<evidence type="ECO:0000259" key="18">
    <source>
        <dbReference type="Pfam" id="PF00361"/>
    </source>
</evidence>
<evidence type="ECO:0000256" key="1">
    <source>
        <dbReference type="ARBA" id="ARBA00004448"/>
    </source>
</evidence>
<feature type="transmembrane region" description="Helical" evidence="17">
    <location>
        <begin position="227"/>
        <end position="256"/>
    </location>
</feature>
<evidence type="ECO:0000256" key="3">
    <source>
        <dbReference type="ARBA" id="ARBA00012944"/>
    </source>
</evidence>